<dbReference type="RefSeq" id="WP_343862067.1">
    <property type="nucleotide sequence ID" value="NZ_BAAAFD010000012.1"/>
</dbReference>
<evidence type="ECO:0000313" key="10">
    <source>
        <dbReference type="EMBL" id="GAA0859553.1"/>
    </source>
</evidence>
<keyword evidence="5" id="KW-0411">Iron-sulfur</keyword>
<feature type="domain" description="HTH merR-type" evidence="9">
    <location>
        <begin position="5"/>
        <end position="73"/>
    </location>
</feature>
<dbReference type="InterPro" id="IPR015358">
    <property type="entry name" value="Tscrpt_reg_MerR_DNA-bd"/>
</dbReference>
<dbReference type="InterPro" id="IPR047057">
    <property type="entry name" value="MerR_fam"/>
</dbReference>
<evidence type="ECO:0000256" key="5">
    <source>
        <dbReference type="ARBA" id="ARBA00023014"/>
    </source>
</evidence>
<dbReference type="PROSITE" id="PS50937">
    <property type="entry name" value="HTH_MERR_2"/>
    <property type="match status" value="1"/>
</dbReference>
<keyword evidence="7" id="KW-0238">DNA-binding</keyword>
<keyword evidence="2" id="KW-0001">2Fe-2S</keyword>
<evidence type="ECO:0000313" key="11">
    <source>
        <dbReference type="Proteomes" id="UP001500359"/>
    </source>
</evidence>
<dbReference type="PANTHER" id="PTHR30204:SF0">
    <property type="entry name" value="REDOX-SENSITIVE TRANSCRIPTIONAL ACTIVATOR SOXR"/>
    <property type="match status" value="1"/>
</dbReference>
<dbReference type="Pfam" id="PF09278">
    <property type="entry name" value="MerR-DNA-bind"/>
    <property type="match status" value="1"/>
</dbReference>
<dbReference type="InterPro" id="IPR010211">
    <property type="entry name" value="Redox-sen_tscrpt-act_SoxR"/>
</dbReference>
<gene>
    <name evidence="10" type="primary">soxR</name>
    <name evidence="10" type="ORF">GCM10009114_33460</name>
</gene>
<comment type="caution">
    <text evidence="10">The sequence shown here is derived from an EMBL/GenBank/DDBJ whole genome shotgun (WGS) entry which is preliminary data.</text>
</comment>
<protein>
    <recommendedName>
        <fullName evidence="1">Redox-sensitive transcriptional activator SoxR</fullName>
    </recommendedName>
</protein>
<dbReference type="NCBIfam" id="TIGR01950">
    <property type="entry name" value="SoxR"/>
    <property type="match status" value="1"/>
</dbReference>
<keyword evidence="3" id="KW-0479">Metal-binding</keyword>
<dbReference type="PRINTS" id="PR00040">
    <property type="entry name" value="HTHMERR"/>
</dbReference>
<dbReference type="SMART" id="SM00422">
    <property type="entry name" value="HTH_MERR"/>
    <property type="match status" value="1"/>
</dbReference>
<dbReference type="Pfam" id="PF00376">
    <property type="entry name" value="MerR"/>
    <property type="match status" value="1"/>
</dbReference>
<keyword evidence="11" id="KW-1185">Reference proteome</keyword>
<evidence type="ECO:0000256" key="1">
    <source>
        <dbReference type="ARBA" id="ARBA00014474"/>
    </source>
</evidence>
<sequence>MDNKTLSVGFVAKRCGVNVSTLHFYEQKGLIQSWRNAGNQRQYKADVLRRVAVIKAAQKLGVSLQEIKLTLATLPKERTPDKADWAKLSKTWQAALDTRIQQLTKLRDSLTGCIGCGCLSLKSCPIYNPQDQLADQGPGPVILDR</sequence>
<reference evidence="10 11" key="1">
    <citation type="journal article" date="2019" name="Int. J. Syst. Evol. Microbiol.">
        <title>The Global Catalogue of Microorganisms (GCM) 10K type strain sequencing project: providing services to taxonomists for standard genome sequencing and annotation.</title>
        <authorList>
            <consortium name="The Broad Institute Genomics Platform"/>
            <consortium name="The Broad Institute Genome Sequencing Center for Infectious Disease"/>
            <person name="Wu L."/>
            <person name="Ma J."/>
        </authorList>
    </citation>
    <scope>NUCLEOTIDE SEQUENCE [LARGE SCALE GENOMIC DNA]</scope>
    <source>
        <strain evidence="10 11">JCM 15896</strain>
    </source>
</reference>
<evidence type="ECO:0000259" key="9">
    <source>
        <dbReference type="PROSITE" id="PS50937"/>
    </source>
</evidence>
<evidence type="ECO:0000256" key="8">
    <source>
        <dbReference type="ARBA" id="ARBA00023163"/>
    </source>
</evidence>
<evidence type="ECO:0000256" key="2">
    <source>
        <dbReference type="ARBA" id="ARBA00022714"/>
    </source>
</evidence>
<evidence type="ECO:0000256" key="4">
    <source>
        <dbReference type="ARBA" id="ARBA00023004"/>
    </source>
</evidence>
<evidence type="ECO:0000256" key="6">
    <source>
        <dbReference type="ARBA" id="ARBA00023015"/>
    </source>
</evidence>
<dbReference type="Proteomes" id="UP001500359">
    <property type="component" value="Unassembled WGS sequence"/>
</dbReference>
<accession>A0ABN1LS77</accession>
<dbReference type="PROSITE" id="PS00552">
    <property type="entry name" value="HTH_MERR_1"/>
    <property type="match status" value="1"/>
</dbReference>
<dbReference type="EMBL" id="BAAAFD010000012">
    <property type="protein sequence ID" value="GAA0859553.1"/>
    <property type="molecule type" value="Genomic_DNA"/>
</dbReference>
<keyword evidence="6" id="KW-0805">Transcription regulation</keyword>
<name>A0ABN1LS77_9ALTE</name>
<dbReference type="InterPro" id="IPR000551">
    <property type="entry name" value="MerR-type_HTH_dom"/>
</dbReference>
<dbReference type="SUPFAM" id="SSF46955">
    <property type="entry name" value="Putative DNA-binding domain"/>
    <property type="match status" value="1"/>
</dbReference>
<dbReference type="Gene3D" id="1.10.1660.10">
    <property type="match status" value="1"/>
</dbReference>
<organism evidence="10 11">
    <name type="scientific">Aliiglaciecola litoralis</name>
    <dbReference type="NCBI Taxonomy" id="582857"/>
    <lineage>
        <taxon>Bacteria</taxon>
        <taxon>Pseudomonadati</taxon>
        <taxon>Pseudomonadota</taxon>
        <taxon>Gammaproteobacteria</taxon>
        <taxon>Alteromonadales</taxon>
        <taxon>Alteromonadaceae</taxon>
        <taxon>Aliiglaciecola</taxon>
    </lineage>
</organism>
<evidence type="ECO:0000256" key="7">
    <source>
        <dbReference type="ARBA" id="ARBA00023125"/>
    </source>
</evidence>
<dbReference type="CDD" id="cd01110">
    <property type="entry name" value="HTH_SoxR"/>
    <property type="match status" value="1"/>
</dbReference>
<dbReference type="InterPro" id="IPR009061">
    <property type="entry name" value="DNA-bd_dom_put_sf"/>
</dbReference>
<proteinExistence type="predicted"/>
<dbReference type="PANTHER" id="PTHR30204">
    <property type="entry name" value="REDOX-CYCLING DRUG-SENSING TRANSCRIPTIONAL ACTIVATOR SOXR"/>
    <property type="match status" value="1"/>
</dbReference>
<keyword evidence="8" id="KW-0804">Transcription</keyword>
<keyword evidence="4" id="KW-0408">Iron</keyword>
<evidence type="ECO:0000256" key="3">
    <source>
        <dbReference type="ARBA" id="ARBA00022723"/>
    </source>
</evidence>